<organism evidence="1 2">
    <name type="scientific">Octopus vulgaris</name>
    <name type="common">Common octopus</name>
    <dbReference type="NCBI Taxonomy" id="6645"/>
    <lineage>
        <taxon>Eukaryota</taxon>
        <taxon>Metazoa</taxon>
        <taxon>Spiralia</taxon>
        <taxon>Lophotrochozoa</taxon>
        <taxon>Mollusca</taxon>
        <taxon>Cephalopoda</taxon>
        <taxon>Coleoidea</taxon>
        <taxon>Octopodiformes</taxon>
        <taxon>Octopoda</taxon>
        <taxon>Incirrata</taxon>
        <taxon>Octopodidae</taxon>
        <taxon>Octopus</taxon>
    </lineage>
</organism>
<sequence length="143" mass="16197">MDQSTLRDSEVVLLTYARHIDKDDFAEKMTFCNSLESTTTATDIYDKLLNYLNANNVPIENIASCAADGAPIMMGKKKGCLELMKDENPEMFVVYCVIHTENFVYENMTPVLNEVQKSVVKCINSIKANAKCERLFKQLVRSL</sequence>
<dbReference type="Proteomes" id="UP001162480">
    <property type="component" value="Chromosome 2"/>
</dbReference>
<proteinExistence type="predicted"/>
<dbReference type="AlphaFoldDB" id="A0AA36EZ28"/>
<protein>
    <recommendedName>
        <fullName evidence="3">DUF4371 domain-containing protein</fullName>
    </recommendedName>
</protein>
<gene>
    <name evidence="1" type="ORF">OCTVUL_1B010504</name>
</gene>
<evidence type="ECO:0000313" key="2">
    <source>
        <dbReference type="Proteomes" id="UP001162480"/>
    </source>
</evidence>
<dbReference type="EMBL" id="OX597815">
    <property type="protein sequence ID" value="CAI9718402.1"/>
    <property type="molecule type" value="Genomic_DNA"/>
</dbReference>
<keyword evidence="2" id="KW-1185">Reference proteome</keyword>
<accession>A0AA36EZ28</accession>
<name>A0AA36EZ28_OCTVU</name>
<evidence type="ECO:0008006" key="3">
    <source>
        <dbReference type="Google" id="ProtNLM"/>
    </source>
</evidence>
<evidence type="ECO:0000313" key="1">
    <source>
        <dbReference type="EMBL" id="CAI9718402.1"/>
    </source>
</evidence>
<reference evidence="1" key="1">
    <citation type="submission" date="2023-08" db="EMBL/GenBank/DDBJ databases">
        <authorList>
            <person name="Alioto T."/>
            <person name="Alioto T."/>
            <person name="Gomez Garrido J."/>
        </authorList>
    </citation>
    <scope>NUCLEOTIDE SEQUENCE</scope>
</reference>
<dbReference type="PANTHER" id="PTHR45913:SF22">
    <property type="entry name" value="SCAN BOX DOMAIN-CONTAINING PROTEIN"/>
    <property type="match status" value="1"/>
</dbReference>
<dbReference type="PANTHER" id="PTHR45913">
    <property type="entry name" value="EPM2A-INTERACTING PROTEIN 1"/>
    <property type="match status" value="1"/>
</dbReference>